<dbReference type="RefSeq" id="WP_214170075.1">
    <property type="nucleotide sequence ID" value="NZ_JAHCVJ010000001.1"/>
</dbReference>
<keyword evidence="2 7" id="KW-0732">Signal</keyword>
<name>A0AAW4L0K6_9BACT</name>
<accession>A0AAW4L0K6</accession>
<dbReference type="AlphaFoldDB" id="A0AAW4L0K6"/>
<evidence type="ECO:0000256" key="5">
    <source>
        <dbReference type="ARBA" id="ARBA00023288"/>
    </source>
</evidence>
<feature type="compositionally biased region" description="Low complexity" evidence="6">
    <location>
        <begin position="187"/>
        <end position="197"/>
    </location>
</feature>
<evidence type="ECO:0008006" key="10">
    <source>
        <dbReference type="Google" id="ProtNLM"/>
    </source>
</evidence>
<dbReference type="Proteomes" id="UP000811899">
    <property type="component" value="Unassembled WGS sequence"/>
</dbReference>
<dbReference type="InterPro" id="IPR005534">
    <property type="entry name" value="Curli_assmbl/transp-comp_CsgG"/>
</dbReference>
<keyword evidence="9" id="KW-1185">Reference proteome</keyword>
<dbReference type="Pfam" id="PF03783">
    <property type="entry name" value="CsgG"/>
    <property type="match status" value="1"/>
</dbReference>
<comment type="caution">
    <text evidence="8">The sequence shown here is derived from an EMBL/GenBank/DDBJ whole genome shotgun (WGS) entry which is preliminary data.</text>
</comment>
<evidence type="ECO:0000313" key="8">
    <source>
        <dbReference type="EMBL" id="MBT0663330.1"/>
    </source>
</evidence>
<gene>
    <name evidence="8" type="ORF">KI809_03360</name>
</gene>
<evidence type="ECO:0000256" key="6">
    <source>
        <dbReference type="SAM" id="MobiDB-lite"/>
    </source>
</evidence>
<dbReference type="GO" id="GO:0030288">
    <property type="term" value="C:outer membrane-bounded periplasmic space"/>
    <property type="evidence" value="ECO:0007669"/>
    <property type="project" value="InterPro"/>
</dbReference>
<evidence type="ECO:0000256" key="1">
    <source>
        <dbReference type="ARBA" id="ARBA00022475"/>
    </source>
</evidence>
<proteinExistence type="predicted"/>
<keyword evidence="3" id="KW-0472">Membrane</keyword>
<dbReference type="EMBL" id="JAHCVJ010000001">
    <property type="protein sequence ID" value="MBT0663330.1"/>
    <property type="molecule type" value="Genomic_DNA"/>
</dbReference>
<evidence type="ECO:0000256" key="3">
    <source>
        <dbReference type="ARBA" id="ARBA00023136"/>
    </source>
</evidence>
<keyword evidence="4" id="KW-0564">Palmitate</keyword>
<evidence type="ECO:0000256" key="2">
    <source>
        <dbReference type="ARBA" id="ARBA00022729"/>
    </source>
</evidence>
<dbReference type="Gene3D" id="3.40.50.10610">
    <property type="entry name" value="ABC-type transport auxiliary lipoprotein component"/>
    <property type="match status" value="1"/>
</dbReference>
<keyword evidence="5" id="KW-0449">Lipoprotein</keyword>
<evidence type="ECO:0000256" key="7">
    <source>
        <dbReference type="SAM" id="SignalP"/>
    </source>
</evidence>
<feature type="region of interest" description="Disordered" evidence="6">
    <location>
        <begin position="174"/>
        <end position="197"/>
    </location>
</feature>
<evidence type="ECO:0000256" key="4">
    <source>
        <dbReference type="ARBA" id="ARBA00023139"/>
    </source>
</evidence>
<dbReference type="PANTHER" id="PTHR41164:SF1">
    <property type="entry name" value="CURLI PRODUCTION ASSEMBLY_TRANSPORT COMPONENT CSGG"/>
    <property type="match status" value="1"/>
</dbReference>
<evidence type="ECO:0000313" key="9">
    <source>
        <dbReference type="Proteomes" id="UP000811899"/>
    </source>
</evidence>
<organism evidence="8 9">
    <name type="scientific">Geoanaerobacter pelophilus</name>
    <dbReference type="NCBI Taxonomy" id="60036"/>
    <lineage>
        <taxon>Bacteria</taxon>
        <taxon>Pseudomonadati</taxon>
        <taxon>Thermodesulfobacteriota</taxon>
        <taxon>Desulfuromonadia</taxon>
        <taxon>Geobacterales</taxon>
        <taxon>Geobacteraceae</taxon>
        <taxon>Geoanaerobacter</taxon>
    </lineage>
</organism>
<dbReference type="PANTHER" id="PTHR41164">
    <property type="entry name" value="CURLI PRODUCTION ASSEMBLY/TRANSPORT COMPONENT CSGG"/>
    <property type="match status" value="1"/>
</dbReference>
<keyword evidence="1" id="KW-1003">Cell membrane</keyword>
<feature type="signal peptide" evidence="7">
    <location>
        <begin position="1"/>
        <end position="22"/>
    </location>
</feature>
<sequence length="318" mass="33355">MIKLFAMIASISLIALVGNAEAAKKRVAVLDFEDTAIAEQNSQNPDNPFAIIAALRGQQQQQAPERKIGKNVAGQLVNELAKDGTFMVLERSQIQKIFDEQNISKSGAIDQSSAAKLGKLLGVSAIVTGSVNEFTVQSHKRGVLGIGVKVNTAKVGLNARIIDANTGEIIATAEGKGEEESSNAQVGSFYGSSESGSENSLLGIATKKALNEVIAQLKTSENKLKEIAVTGAVVYSDAAKNSTIADIGRTAGISTGAPLYVSKVVKEIKNSSGAVIKVITDNVAEIKVKEVDEQTCTCECIKGDCKAIAEGMRVSTTK</sequence>
<feature type="chain" id="PRO_5043744709" description="Curli production assembly/transport component CsgG" evidence="7">
    <location>
        <begin position="23"/>
        <end position="318"/>
    </location>
</feature>
<protein>
    <recommendedName>
        <fullName evidence="10">Curli production assembly/transport component CsgG</fullName>
    </recommendedName>
</protein>
<reference evidence="8 9" key="1">
    <citation type="submission" date="2021-05" db="EMBL/GenBank/DDBJ databases">
        <title>The draft genome of Geobacter pelophilus DSM 12255.</title>
        <authorList>
            <person name="Xu Z."/>
            <person name="Masuda Y."/>
            <person name="Itoh H."/>
            <person name="Senoo K."/>
        </authorList>
    </citation>
    <scope>NUCLEOTIDE SEQUENCE [LARGE SCALE GENOMIC DNA]</scope>
    <source>
        <strain evidence="8 9">DSM 12255</strain>
    </source>
</reference>